<gene>
    <name evidence="1" type="ORF">L332_09995</name>
</gene>
<reference evidence="1 2" key="1">
    <citation type="journal article" date="2013" name="Genome Announc.">
        <title>First draft genome sequence from a member of the genus agrococcus, isolated from modern microbialites.</title>
        <authorList>
            <person name="White R.A.III."/>
            <person name="Grassa C.J."/>
            <person name="Suttle C.A."/>
        </authorList>
    </citation>
    <scope>NUCLEOTIDE SEQUENCE [LARGE SCALE GENOMIC DNA]</scope>
    <source>
        <strain evidence="1 2">RW1</strain>
    </source>
</reference>
<proteinExistence type="predicted"/>
<dbReference type="Proteomes" id="UP000016462">
    <property type="component" value="Unassembled WGS sequence"/>
</dbReference>
<dbReference type="InterPro" id="IPR045773">
    <property type="entry name" value="DUF6226"/>
</dbReference>
<evidence type="ECO:0000313" key="1">
    <source>
        <dbReference type="EMBL" id="ERG64778.1"/>
    </source>
</evidence>
<dbReference type="EMBL" id="ASHR01000014">
    <property type="protein sequence ID" value="ERG64778.1"/>
    <property type="molecule type" value="Genomic_DNA"/>
</dbReference>
<accession>U1LCB2</accession>
<dbReference type="AlphaFoldDB" id="U1LCB2"/>
<organism evidence="1 2">
    <name type="scientific">Agrococcus pavilionensis RW1</name>
    <dbReference type="NCBI Taxonomy" id="1330458"/>
    <lineage>
        <taxon>Bacteria</taxon>
        <taxon>Bacillati</taxon>
        <taxon>Actinomycetota</taxon>
        <taxon>Actinomycetes</taxon>
        <taxon>Micrococcales</taxon>
        <taxon>Microbacteriaceae</taxon>
        <taxon>Agrococcus</taxon>
    </lineage>
</organism>
<evidence type="ECO:0000313" key="2">
    <source>
        <dbReference type="Proteomes" id="UP000016462"/>
    </source>
</evidence>
<dbReference type="Pfam" id="PF19736">
    <property type="entry name" value="DUF6226"/>
    <property type="match status" value="1"/>
</dbReference>
<protein>
    <submittedName>
        <fullName evidence="1">Uncharacterized protein</fullName>
    </submittedName>
</protein>
<name>U1LCB2_9MICO</name>
<sequence>MLASDEGRAPVEIERFALPPIARREILGDDARPIPYGSRWGLGAPPEDAYGVASHKERYAPLRDVADALVAHVLATRACSVEERPLERGELRALTLRAAAGAGGAPRLTAVRLAWTDFPGVTAELGRDVPDAAPICGCDACDEDVVVVAESFVDVVLRAVADWPRRAS</sequence>
<keyword evidence="2" id="KW-1185">Reference proteome</keyword>
<comment type="caution">
    <text evidence="1">The sequence shown here is derived from an EMBL/GenBank/DDBJ whole genome shotgun (WGS) entry which is preliminary data.</text>
</comment>